<comment type="function">
    <text evidence="5">Involved in chemotaxis. Part of a chemotaxis signal transduction system that modulates chemotaxis in response to various stimuli. Catalyzes the demethylation of specific methylglutamate residues introduced into the chemoreceptors (methyl-accepting chemotaxis proteins or MCP) by CheR. Also mediates the irreversible deamidation of specific glutamine residues to glutamic acid.</text>
</comment>
<dbReference type="InterPro" id="IPR035909">
    <property type="entry name" value="CheB_C"/>
</dbReference>
<dbReference type="PANTHER" id="PTHR42872">
    <property type="entry name" value="PROTEIN-GLUTAMATE METHYLESTERASE/PROTEIN-GLUTAMINE GLUTAMINASE"/>
    <property type="match status" value="1"/>
</dbReference>
<dbReference type="EC" id="3.1.1.61" evidence="5"/>
<dbReference type="PROSITE" id="PS50122">
    <property type="entry name" value="CHEB"/>
    <property type="match status" value="1"/>
</dbReference>
<proteinExistence type="inferred from homology"/>
<feature type="domain" description="Response regulatory" evidence="8">
    <location>
        <begin position="1"/>
        <end position="108"/>
    </location>
</feature>
<dbReference type="GO" id="GO:0050568">
    <property type="term" value="F:protein-glutamine glutaminase activity"/>
    <property type="evidence" value="ECO:0007669"/>
    <property type="project" value="UniProtKB-UniRule"/>
</dbReference>
<keyword evidence="3 5" id="KW-0378">Hydrolase</keyword>
<comment type="similarity">
    <text evidence="5">Belongs to the CheB family.</text>
</comment>
<evidence type="ECO:0000256" key="2">
    <source>
        <dbReference type="ARBA" id="ARBA00022500"/>
    </source>
</evidence>
<keyword evidence="2 5" id="KW-0145">Chemotaxis</keyword>
<feature type="active site" evidence="5 6">
    <location>
        <position position="274"/>
    </location>
</feature>
<evidence type="ECO:0000259" key="8">
    <source>
        <dbReference type="PROSITE" id="PS50110"/>
    </source>
</evidence>
<feature type="active site" evidence="5 6">
    <location>
        <position position="177"/>
    </location>
</feature>
<dbReference type="SMART" id="SM00448">
    <property type="entry name" value="REC"/>
    <property type="match status" value="1"/>
</dbReference>
<sequence length="330" mass="35670">MRLLISDILRNDESIEVVDTACDGKEAAEKTTELKPDVLVLDMTMANYDGLYAVRQVMQQHPTPILILSALGNTNLSPIMEALSLGAYDYLTKPASRGLRTLQDELVHKVKQASRVNRQRLLRKQVQHTNQAPHVFQGQLPYEIIAIGASTGGPGAVEQVVTQLPSNLAIPVVIAQHMPKAFIPAFAERLDALTPLRVRVGEEGTPIRPGEITVAPGGCNSKLKASGRGRVVWTQAEETFREYNNPSVNALMLSVAQVYGEKAIGVILTGMGKDGTRGMEAIYRSGGYTIAQNEATSVVYGMPRVAVETGVVRQVIALPEIAGFLVSCLS</sequence>
<dbReference type="NCBIfam" id="NF001965">
    <property type="entry name" value="PRK00742.1"/>
    <property type="match status" value="1"/>
</dbReference>
<feature type="active site" evidence="5 6">
    <location>
        <position position="150"/>
    </location>
</feature>
<dbReference type="EMBL" id="FNFO01000002">
    <property type="protein sequence ID" value="SDK42310.1"/>
    <property type="molecule type" value="Genomic_DNA"/>
</dbReference>
<dbReference type="GO" id="GO:0006935">
    <property type="term" value="P:chemotaxis"/>
    <property type="evidence" value="ECO:0007669"/>
    <property type="project" value="UniProtKB-UniRule"/>
</dbReference>
<comment type="domain">
    <text evidence="5">Contains a C-terminal catalytic domain, and an N-terminal region which modulates catalytic activity.</text>
</comment>
<dbReference type="Pfam" id="PF01339">
    <property type="entry name" value="CheB_methylest"/>
    <property type="match status" value="1"/>
</dbReference>
<protein>
    <recommendedName>
        <fullName evidence="5">Protein-glutamate methylesterase/protein-glutamine glutaminase</fullName>
        <ecNumber evidence="5">3.1.1.61</ecNumber>
        <ecNumber evidence="5">3.5.1.44</ecNumber>
    </recommendedName>
</protein>
<evidence type="ECO:0000313" key="11">
    <source>
        <dbReference type="Proteomes" id="UP000198510"/>
    </source>
</evidence>
<evidence type="ECO:0000256" key="1">
    <source>
        <dbReference type="ARBA" id="ARBA00022490"/>
    </source>
</evidence>
<dbReference type="SUPFAM" id="SSF52738">
    <property type="entry name" value="Methylesterase CheB, C-terminal domain"/>
    <property type="match status" value="1"/>
</dbReference>
<evidence type="ECO:0000256" key="3">
    <source>
        <dbReference type="ARBA" id="ARBA00022801"/>
    </source>
</evidence>
<gene>
    <name evidence="5" type="primary">cheB</name>
    <name evidence="10" type="ORF">SAMN05421823_102696</name>
</gene>
<dbReference type="AlphaFoldDB" id="A0A1G9BSL9"/>
<feature type="modified residue" description="4-aspartylphosphate" evidence="5 7">
    <location>
        <position position="42"/>
    </location>
</feature>
<dbReference type="PIRSF" id="PIRSF000876">
    <property type="entry name" value="RR_chemtxs_CheB"/>
    <property type="match status" value="1"/>
</dbReference>
<dbReference type="Gene3D" id="3.40.50.2300">
    <property type="match status" value="1"/>
</dbReference>
<evidence type="ECO:0000259" key="9">
    <source>
        <dbReference type="PROSITE" id="PS50122"/>
    </source>
</evidence>
<dbReference type="STRING" id="1075417.SAMN05421823_102696"/>
<comment type="subcellular location">
    <subcellularLocation>
        <location evidence="5">Cytoplasm</location>
    </subcellularLocation>
</comment>
<dbReference type="Gene3D" id="3.40.50.180">
    <property type="entry name" value="Methylesterase CheB, C-terminal domain"/>
    <property type="match status" value="1"/>
</dbReference>
<dbReference type="CDD" id="cd16432">
    <property type="entry name" value="CheB_Rec"/>
    <property type="match status" value="1"/>
</dbReference>
<dbReference type="InterPro" id="IPR000673">
    <property type="entry name" value="Sig_transdc_resp-reg_Me-estase"/>
</dbReference>
<comment type="catalytic activity">
    <reaction evidence="4 5">
        <text>[protein]-L-glutamate 5-O-methyl ester + H2O = L-glutamyl-[protein] + methanol + H(+)</text>
        <dbReference type="Rhea" id="RHEA:23236"/>
        <dbReference type="Rhea" id="RHEA-COMP:10208"/>
        <dbReference type="Rhea" id="RHEA-COMP:10311"/>
        <dbReference type="ChEBI" id="CHEBI:15377"/>
        <dbReference type="ChEBI" id="CHEBI:15378"/>
        <dbReference type="ChEBI" id="CHEBI:17790"/>
        <dbReference type="ChEBI" id="CHEBI:29973"/>
        <dbReference type="ChEBI" id="CHEBI:82795"/>
        <dbReference type="EC" id="3.1.1.61"/>
    </reaction>
</comment>
<dbReference type="GO" id="GO:0005737">
    <property type="term" value="C:cytoplasm"/>
    <property type="evidence" value="ECO:0007669"/>
    <property type="project" value="UniProtKB-SubCell"/>
</dbReference>
<keyword evidence="5 7" id="KW-0597">Phosphoprotein</keyword>
<name>A0A1G9BSL9_9BACT</name>
<accession>A0A1G9BSL9</accession>
<keyword evidence="1 5" id="KW-0963">Cytoplasm</keyword>
<dbReference type="Pfam" id="PF00072">
    <property type="entry name" value="Response_reg"/>
    <property type="match status" value="1"/>
</dbReference>
<dbReference type="HAMAP" id="MF_00099">
    <property type="entry name" value="CheB_chemtxs"/>
    <property type="match status" value="1"/>
</dbReference>
<comment type="PTM">
    <text evidence="5">Phosphorylated by CheA. Phosphorylation of the N-terminal regulatory domain activates the methylesterase activity.</text>
</comment>
<dbReference type="EC" id="3.5.1.44" evidence="5"/>
<evidence type="ECO:0000313" key="10">
    <source>
        <dbReference type="EMBL" id="SDK42310.1"/>
    </source>
</evidence>
<dbReference type="Proteomes" id="UP000198510">
    <property type="component" value="Unassembled WGS sequence"/>
</dbReference>
<comment type="catalytic activity">
    <reaction evidence="5">
        <text>L-glutaminyl-[protein] + H2O = L-glutamyl-[protein] + NH4(+)</text>
        <dbReference type="Rhea" id="RHEA:16441"/>
        <dbReference type="Rhea" id="RHEA-COMP:10207"/>
        <dbReference type="Rhea" id="RHEA-COMP:10208"/>
        <dbReference type="ChEBI" id="CHEBI:15377"/>
        <dbReference type="ChEBI" id="CHEBI:28938"/>
        <dbReference type="ChEBI" id="CHEBI:29973"/>
        <dbReference type="ChEBI" id="CHEBI:30011"/>
        <dbReference type="EC" id="3.5.1.44"/>
    </reaction>
</comment>
<evidence type="ECO:0000256" key="6">
    <source>
        <dbReference type="PROSITE-ProRule" id="PRU00050"/>
    </source>
</evidence>
<dbReference type="InterPro" id="IPR001789">
    <property type="entry name" value="Sig_transdc_resp-reg_receiver"/>
</dbReference>
<dbReference type="InterPro" id="IPR008248">
    <property type="entry name" value="CheB-like"/>
</dbReference>
<keyword evidence="11" id="KW-1185">Reference proteome</keyword>
<evidence type="ECO:0000256" key="5">
    <source>
        <dbReference type="HAMAP-Rule" id="MF_00099"/>
    </source>
</evidence>
<dbReference type="CDD" id="cd17541">
    <property type="entry name" value="REC_CheB-like"/>
    <property type="match status" value="1"/>
</dbReference>
<dbReference type="InterPro" id="IPR011006">
    <property type="entry name" value="CheY-like_superfamily"/>
</dbReference>
<dbReference type="GO" id="GO:0000156">
    <property type="term" value="F:phosphorelay response regulator activity"/>
    <property type="evidence" value="ECO:0007669"/>
    <property type="project" value="InterPro"/>
</dbReference>
<feature type="domain" description="CheB-type methylesterase" evidence="9">
    <location>
        <begin position="141"/>
        <end position="330"/>
    </location>
</feature>
<reference evidence="10 11" key="1">
    <citation type="submission" date="2016-10" db="EMBL/GenBank/DDBJ databases">
        <authorList>
            <person name="de Groot N.N."/>
        </authorList>
    </citation>
    <scope>NUCLEOTIDE SEQUENCE [LARGE SCALE GENOMIC DNA]</scope>
    <source>
        <strain evidence="10 11">DSM 25186</strain>
    </source>
</reference>
<evidence type="ECO:0000256" key="4">
    <source>
        <dbReference type="ARBA" id="ARBA00048267"/>
    </source>
</evidence>
<dbReference type="SUPFAM" id="SSF52172">
    <property type="entry name" value="CheY-like"/>
    <property type="match status" value="1"/>
</dbReference>
<dbReference type="GO" id="GO:0008984">
    <property type="term" value="F:protein-glutamate methylesterase activity"/>
    <property type="evidence" value="ECO:0007669"/>
    <property type="project" value="UniProtKB-UniRule"/>
</dbReference>
<dbReference type="PANTHER" id="PTHR42872:SF6">
    <property type="entry name" value="PROTEIN-GLUTAMATE METHYLESTERASE_PROTEIN-GLUTAMINE GLUTAMINASE"/>
    <property type="match status" value="1"/>
</dbReference>
<organism evidence="10 11">
    <name type="scientific">Catalinimonas alkaloidigena</name>
    <dbReference type="NCBI Taxonomy" id="1075417"/>
    <lineage>
        <taxon>Bacteria</taxon>
        <taxon>Pseudomonadati</taxon>
        <taxon>Bacteroidota</taxon>
        <taxon>Cytophagia</taxon>
        <taxon>Cytophagales</taxon>
        <taxon>Catalimonadaceae</taxon>
        <taxon>Catalinimonas</taxon>
    </lineage>
</organism>
<dbReference type="PROSITE" id="PS50110">
    <property type="entry name" value="RESPONSE_REGULATORY"/>
    <property type="match status" value="1"/>
</dbReference>
<evidence type="ECO:0000256" key="7">
    <source>
        <dbReference type="PROSITE-ProRule" id="PRU00169"/>
    </source>
</evidence>